<gene>
    <name evidence="10" type="ORF">S06H3_44685</name>
</gene>
<reference evidence="10" key="1">
    <citation type="journal article" date="2014" name="Front. Microbiol.">
        <title>High frequency of phylogenetically diverse reductive dehalogenase-homologous genes in deep subseafloor sedimentary metagenomes.</title>
        <authorList>
            <person name="Kawai M."/>
            <person name="Futagami T."/>
            <person name="Toyoda A."/>
            <person name="Takaki Y."/>
            <person name="Nishi S."/>
            <person name="Hori S."/>
            <person name="Arai W."/>
            <person name="Tsubouchi T."/>
            <person name="Morono Y."/>
            <person name="Uchiyama I."/>
            <person name="Ito T."/>
            <person name="Fujiyama A."/>
            <person name="Inagaki F."/>
            <person name="Takami H."/>
        </authorList>
    </citation>
    <scope>NUCLEOTIDE SEQUENCE</scope>
    <source>
        <strain evidence="10">Expedition CK06-06</strain>
    </source>
</reference>
<dbReference type="CDD" id="cd06582">
    <property type="entry name" value="TM_PBP1_LivH_like"/>
    <property type="match status" value="1"/>
</dbReference>
<feature type="transmembrane region" description="Helical" evidence="9">
    <location>
        <begin position="6"/>
        <end position="25"/>
    </location>
</feature>
<keyword evidence="5" id="KW-0029">Amino-acid transport</keyword>
<feature type="transmembrane region" description="Helical" evidence="9">
    <location>
        <begin position="75"/>
        <end position="100"/>
    </location>
</feature>
<evidence type="ECO:0000313" key="10">
    <source>
        <dbReference type="EMBL" id="GAI41609.1"/>
    </source>
</evidence>
<comment type="subcellular location">
    <subcellularLocation>
        <location evidence="1">Cell membrane</location>
        <topology evidence="1">Multi-pass membrane protein</topology>
    </subcellularLocation>
</comment>
<name>X1QEB3_9ZZZZ</name>
<feature type="transmembrane region" description="Helical" evidence="9">
    <location>
        <begin position="203"/>
        <end position="220"/>
    </location>
</feature>
<keyword evidence="7 9" id="KW-0472">Membrane</keyword>
<comment type="caution">
    <text evidence="10">The sequence shown here is derived from an EMBL/GenBank/DDBJ whole genome shotgun (WGS) entry which is preliminary data.</text>
</comment>
<comment type="similarity">
    <text evidence="8">Belongs to the binding-protein-dependent transport system permease family. LivHM subfamily.</text>
</comment>
<keyword evidence="2" id="KW-0813">Transport</keyword>
<keyword evidence="4 9" id="KW-0812">Transmembrane</keyword>
<dbReference type="Pfam" id="PF02653">
    <property type="entry name" value="BPD_transp_2"/>
    <property type="match status" value="1"/>
</dbReference>
<evidence type="ECO:0000256" key="6">
    <source>
        <dbReference type="ARBA" id="ARBA00022989"/>
    </source>
</evidence>
<evidence type="ECO:0000256" key="9">
    <source>
        <dbReference type="SAM" id="Phobius"/>
    </source>
</evidence>
<feature type="transmembrane region" description="Helical" evidence="9">
    <location>
        <begin position="130"/>
        <end position="152"/>
    </location>
</feature>
<keyword evidence="3" id="KW-1003">Cell membrane</keyword>
<accession>X1QEB3</accession>
<proteinExistence type="inferred from homology"/>
<evidence type="ECO:0000256" key="4">
    <source>
        <dbReference type="ARBA" id="ARBA00022692"/>
    </source>
</evidence>
<evidence type="ECO:0000256" key="8">
    <source>
        <dbReference type="ARBA" id="ARBA00037998"/>
    </source>
</evidence>
<feature type="transmembrane region" description="Helical" evidence="9">
    <location>
        <begin position="164"/>
        <end position="191"/>
    </location>
</feature>
<dbReference type="PANTHER" id="PTHR11795">
    <property type="entry name" value="BRANCHED-CHAIN AMINO ACID TRANSPORT SYSTEM PERMEASE PROTEIN LIVH"/>
    <property type="match status" value="1"/>
</dbReference>
<dbReference type="EMBL" id="BARV01027818">
    <property type="protein sequence ID" value="GAI41609.1"/>
    <property type="molecule type" value="Genomic_DNA"/>
</dbReference>
<organism evidence="10">
    <name type="scientific">marine sediment metagenome</name>
    <dbReference type="NCBI Taxonomy" id="412755"/>
    <lineage>
        <taxon>unclassified sequences</taxon>
        <taxon>metagenomes</taxon>
        <taxon>ecological metagenomes</taxon>
    </lineage>
</organism>
<feature type="transmembrane region" description="Helical" evidence="9">
    <location>
        <begin position="37"/>
        <end position="55"/>
    </location>
</feature>
<dbReference type="GO" id="GO:0006865">
    <property type="term" value="P:amino acid transport"/>
    <property type="evidence" value="ECO:0007669"/>
    <property type="project" value="UniProtKB-KW"/>
</dbReference>
<evidence type="ECO:0000256" key="1">
    <source>
        <dbReference type="ARBA" id="ARBA00004651"/>
    </source>
</evidence>
<dbReference type="InterPro" id="IPR052157">
    <property type="entry name" value="BCAA_transport_permease"/>
</dbReference>
<sequence>DAVLTPLITFPLLFVIGMLVYYGIIDRTLKEHYTIQIAVTVGLMTFLGAITQLAWKAQPRALSYSFIQGNIQFGGYTIALSRLTSAIISLIIIISISFFLSKTWPGRTIRATSDDSDAASLMGVDFRKTYALAFGLGSSLTAISGGLLMTFQQVDPTMGLRFGLLSWCILALAGLGSIPGLLISGLIIGIGESLAMTFWDPRARSLVIYLIFILVLWLRPRGLFGRK</sequence>
<evidence type="ECO:0000256" key="3">
    <source>
        <dbReference type="ARBA" id="ARBA00022475"/>
    </source>
</evidence>
<feature type="non-terminal residue" evidence="10">
    <location>
        <position position="1"/>
    </location>
</feature>
<evidence type="ECO:0000256" key="5">
    <source>
        <dbReference type="ARBA" id="ARBA00022970"/>
    </source>
</evidence>
<evidence type="ECO:0000256" key="2">
    <source>
        <dbReference type="ARBA" id="ARBA00022448"/>
    </source>
</evidence>
<dbReference type="GO" id="GO:0022857">
    <property type="term" value="F:transmembrane transporter activity"/>
    <property type="evidence" value="ECO:0007669"/>
    <property type="project" value="InterPro"/>
</dbReference>
<dbReference type="InterPro" id="IPR001851">
    <property type="entry name" value="ABC_transp_permease"/>
</dbReference>
<dbReference type="PANTHER" id="PTHR11795:SF445">
    <property type="entry name" value="AMINO ACID ABC TRANSPORTER PERMEASE PROTEIN"/>
    <property type="match status" value="1"/>
</dbReference>
<evidence type="ECO:0008006" key="11">
    <source>
        <dbReference type="Google" id="ProtNLM"/>
    </source>
</evidence>
<dbReference type="GO" id="GO:0005886">
    <property type="term" value="C:plasma membrane"/>
    <property type="evidence" value="ECO:0007669"/>
    <property type="project" value="UniProtKB-SubCell"/>
</dbReference>
<evidence type="ECO:0000256" key="7">
    <source>
        <dbReference type="ARBA" id="ARBA00023136"/>
    </source>
</evidence>
<protein>
    <recommendedName>
        <fullName evidence="11">Branched-chain amino acid ABC transporter permease</fullName>
    </recommendedName>
</protein>
<dbReference type="AlphaFoldDB" id="X1QEB3"/>
<keyword evidence="6 9" id="KW-1133">Transmembrane helix</keyword>